<reference evidence="2 3" key="1">
    <citation type="submission" date="2016-10" db="EMBL/GenBank/DDBJ databases">
        <authorList>
            <person name="Varghese N."/>
        </authorList>
    </citation>
    <scope>NUCLEOTIDE SEQUENCE [LARGE SCALE GENOMIC DNA]</scope>
    <source>
        <strain evidence="2 3">KA00225</strain>
    </source>
</reference>
<dbReference type="RefSeq" id="WP_103084613.1">
    <property type="nucleotide sequence ID" value="NZ_MNLH01000002.1"/>
</dbReference>
<dbReference type="InterPro" id="IPR004843">
    <property type="entry name" value="Calcineurin-like_PHP"/>
</dbReference>
<evidence type="ECO:0000313" key="3">
    <source>
        <dbReference type="Proteomes" id="UP000236146"/>
    </source>
</evidence>
<dbReference type="Proteomes" id="UP000236146">
    <property type="component" value="Unassembled WGS sequence"/>
</dbReference>
<name>A0A2K1SVU4_GARVA</name>
<dbReference type="EMBL" id="MNLH01000002">
    <property type="protein sequence ID" value="PNS43651.1"/>
    <property type="molecule type" value="Genomic_DNA"/>
</dbReference>
<gene>
    <name evidence="2" type="ORF">BFS05_02965</name>
</gene>
<dbReference type="Pfam" id="PF00149">
    <property type="entry name" value="Metallophos"/>
    <property type="match status" value="1"/>
</dbReference>
<accession>A0A2K1SVU4</accession>
<proteinExistence type="predicted"/>
<dbReference type="OrthoDB" id="9816081at2"/>
<organism evidence="2 3">
    <name type="scientific">Gardnerella vaginalis</name>
    <dbReference type="NCBI Taxonomy" id="2702"/>
    <lineage>
        <taxon>Bacteria</taxon>
        <taxon>Bacillati</taxon>
        <taxon>Actinomycetota</taxon>
        <taxon>Actinomycetes</taxon>
        <taxon>Bifidobacteriales</taxon>
        <taxon>Bifidobacteriaceae</taxon>
        <taxon>Gardnerella</taxon>
    </lineage>
</organism>
<evidence type="ECO:0000313" key="2">
    <source>
        <dbReference type="EMBL" id="PNS43651.1"/>
    </source>
</evidence>
<dbReference type="GO" id="GO:0016788">
    <property type="term" value="F:hydrolase activity, acting on ester bonds"/>
    <property type="evidence" value="ECO:0007669"/>
    <property type="project" value="TreeGrafter"/>
</dbReference>
<feature type="domain" description="Calcineurin-like phosphoesterase" evidence="1">
    <location>
        <begin position="48"/>
        <end position="180"/>
    </location>
</feature>
<evidence type="ECO:0000259" key="1">
    <source>
        <dbReference type="Pfam" id="PF00149"/>
    </source>
</evidence>
<dbReference type="InterPro" id="IPR029052">
    <property type="entry name" value="Metallo-depent_PP-like"/>
</dbReference>
<comment type="caution">
    <text evidence="2">The sequence shown here is derived from an EMBL/GenBank/DDBJ whole genome shotgun (WGS) entry which is preliminary data.</text>
</comment>
<dbReference type="Gene3D" id="3.60.21.10">
    <property type="match status" value="1"/>
</dbReference>
<dbReference type="GO" id="GO:0005737">
    <property type="term" value="C:cytoplasm"/>
    <property type="evidence" value="ECO:0007669"/>
    <property type="project" value="TreeGrafter"/>
</dbReference>
<sequence>MSSQDEPDELNLVSAELSSQNSASATRSNSLSISARLGQLQFHLSGKFRVLQCADLQESSKISSDTIRLIESACDTARPDLVIFTGNQIAGYSPDFANTFMRRRWDSNANFSESDLDATREKVRKHIRSMVKPLEDRGIPWAVTYGNHDFQCGLSNDQLDDLYREFPGCLNQKGNPSSSASNWASGVQRVHGILPNQVIFPCEAGTLALPVKDEQRENIVFSLVLVNSGDYSKEGGYGEPSRRTLDFLNELANFLPQRFCVFQHFPLPQYYDLLRTVPAKSASAEHAIEGYRAFSGKYYALDEKRVLPDGYLCEGISCPDVDSGEFAILCKNGTFAVAAGNDHRNAFAGREPSNNILLVSTPTCGFGSYGPEPSKRGIRLFEFDIRHPFEPRMQMLEFGELVGKPSSRKAYTYGLTAESEHNLPEVDLLRKPSLWVRLLHRLRKR</sequence>
<dbReference type="PANTHER" id="PTHR32440">
    <property type="entry name" value="PHOSPHATASE DCR2-RELATED-RELATED"/>
    <property type="match status" value="1"/>
</dbReference>
<dbReference type="SUPFAM" id="SSF56300">
    <property type="entry name" value="Metallo-dependent phosphatases"/>
    <property type="match status" value="1"/>
</dbReference>
<protein>
    <submittedName>
        <fullName evidence="2">Serine/threonine protein phosphatase</fullName>
    </submittedName>
</protein>
<dbReference type="AlphaFoldDB" id="A0A2K1SVU4"/>